<proteinExistence type="predicted"/>
<gene>
    <name evidence="1" type="ORF">CAMP_LOCUS750</name>
</gene>
<reference evidence="1" key="1">
    <citation type="submission" date="2022-11" db="EMBL/GenBank/DDBJ databases">
        <authorList>
            <person name="Kikuchi T."/>
        </authorList>
    </citation>
    <scope>NUCLEOTIDE SEQUENCE</scope>
    <source>
        <strain evidence="1">PS1010</strain>
    </source>
</reference>
<protein>
    <submittedName>
        <fullName evidence="1">Uncharacterized protein</fullName>
    </submittedName>
</protein>
<keyword evidence="2" id="KW-1185">Reference proteome</keyword>
<accession>A0A9P1MW38</accession>
<comment type="caution">
    <text evidence="1">The sequence shown here is derived from an EMBL/GenBank/DDBJ whole genome shotgun (WGS) entry which is preliminary data.</text>
</comment>
<organism evidence="1 2">
    <name type="scientific">Caenorhabditis angaria</name>
    <dbReference type="NCBI Taxonomy" id="860376"/>
    <lineage>
        <taxon>Eukaryota</taxon>
        <taxon>Metazoa</taxon>
        <taxon>Ecdysozoa</taxon>
        <taxon>Nematoda</taxon>
        <taxon>Chromadorea</taxon>
        <taxon>Rhabditida</taxon>
        <taxon>Rhabditina</taxon>
        <taxon>Rhabditomorpha</taxon>
        <taxon>Rhabditoidea</taxon>
        <taxon>Rhabditidae</taxon>
        <taxon>Peloderinae</taxon>
        <taxon>Caenorhabditis</taxon>
    </lineage>
</organism>
<evidence type="ECO:0000313" key="2">
    <source>
        <dbReference type="Proteomes" id="UP001152747"/>
    </source>
</evidence>
<dbReference type="EMBL" id="CANHGI010000001">
    <property type="protein sequence ID" value="CAI5438113.1"/>
    <property type="molecule type" value="Genomic_DNA"/>
</dbReference>
<dbReference type="AlphaFoldDB" id="A0A9P1MW38"/>
<evidence type="ECO:0000313" key="1">
    <source>
        <dbReference type="EMBL" id="CAI5438113.1"/>
    </source>
</evidence>
<name>A0A9P1MW38_9PELO</name>
<dbReference type="Proteomes" id="UP001152747">
    <property type="component" value="Unassembled WGS sequence"/>
</dbReference>
<sequence length="169" mass="19709">MEHINYSLEAVHIYKTMACAAITLKGIKIVVDISNMNLLLVSAHFDSLEYSIGIFKPYEIRDVENRKYVTIHGNDCNKQKISMMIFEFQENDPQIHQFEKSLDVIFEKSRAFSAGMKRKFSPQKEIIYEPSSLTDQFNNNYNRFCKRMRIEESDSIVVGSFDENSKLET</sequence>